<proteinExistence type="predicted"/>
<name>A0ABM6NAP0_PSEO7</name>
<dbReference type="Proteomes" id="UP000016521">
    <property type="component" value="Chromosome I"/>
</dbReference>
<accession>A0ABM6NAP0</accession>
<gene>
    <name evidence="2" type="ORF">PPIS_a0630</name>
</gene>
<evidence type="ECO:0000313" key="2">
    <source>
        <dbReference type="EMBL" id="ATD05894.1"/>
    </source>
</evidence>
<keyword evidence="3" id="KW-1185">Reference proteome</keyword>
<evidence type="ECO:0000313" key="3">
    <source>
        <dbReference type="Proteomes" id="UP000016521"/>
    </source>
</evidence>
<evidence type="ECO:0000256" key="1">
    <source>
        <dbReference type="SAM" id="SignalP"/>
    </source>
</evidence>
<sequence>MIKTKKWPLWLLALPLAAAANTESSATAVIIDNGIKQLQIADFTPITSSWAGRNVITGYEALLDVDNSSGADSLLFNATAELSATWFAANFIADIKITCSGIPVGYDLAQGYRAHRYSIPGQVQISELRKGVSDCKQIKINISKRGSLSRQFFTQIESIDFDLSIESIKGAK</sequence>
<feature type="signal peptide" evidence="1">
    <location>
        <begin position="1"/>
        <end position="19"/>
    </location>
</feature>
<protein>
    <submittedName>
        <fullName evidence="2">Uncharacterized protein</fullName>
    </submittedName>
</protein>
<organism evidence="2 3">
    <name type="scientific">Pseudoalteromonas piscicida</name>
    <dbReference type="NCBI Taxonomy" id="43662"/>
    <lineage>
        <taxon>Bacteria</taxon>
        <taxon>Pseudomonadati</taxon>
        <taxon>Pseudomonadota</taxon>
        <taxon>Gammaproteobacteria</taxon>
        <taxon>Alteromonadales</taxon>
        <taxon>Pseudoalteromonadaceae</taxon>
        <taxon>Pseudoalteromonas</taxon>
    </lineage>
</organism>
<dbReference type="RefSeq" id="WP_010369044.1">
    <property type="nucleotide sequence ID" value="NZ_CP011924.1"/>
</dbReference>
<feature type="chain" id="PRO_5045981709" evidence="1">
    <location>
        <begin position="20"/>
        <end position="172"/>
    </location>
</feature>
<keyword evidence="1" id="KW-0732">Signal</keyword>
<dbReference type="EMBL" id="CP011924">
    <property type="protein sequence ID" value="ATD05894.1"/>
    <property type="molecule type" value="Genomic_DNA"/>
</dbReference>
<reference evidence="2 3" key="1">
    <citation type="submission" date="2015-06" db="EMBL/GenBank/DDBJ databases">
        <authorList>
            <person name="Xie B.-B."/>
            <person name="Rong J.-C."/>
            <person name="Qin Q.-L."/>
            <person name="Zhang Y.-Z."/>
        </authorList>
    </citation>
    <scope>NUCLEOTIDE SEQUENCE [LARGE SCALE GENOMIC DNA]</scope>
    <source>
        <strain evidence="2 3">JCM 20779</strain>
    </source>
</reference>